<keyword evidence="2" id="KW-1185">Reference proteome</keyword>
<comment type="caution">
    <text evidence="1">The sequence shown here is derived from an EMBL/GenBank/DDBJ whole genome shotgun (WGS) entry which is preliminary data.</text>
</comment>
<evidence type="ECO:0000313" key="1">
    <source>
        <dbReference type="EMBL" id="KAJ8405306.1"/>
    </source>
</evidence>
<sequence>MVPGARVGCGTARGGGETLQTIKTAKIAAKLIKPLFHSKNAGAMNATFDTVHIYVINHEACVRRPNLQRLARSVTSCAGLTASISDLMPQEPGAWIAVFHMRGVPSETSFTADPPGGGRAIRRVTALRGSPHRILT</sequence>
<dbReference type="EMBL" id="JAINUG010000049">
    <property type="protein sequence ID" value="KAJ8405306.1"/>
    <property type="molecule type" value="Genomic_DNA"/>
</dbReference>
<name>A0AAD7SPD6_9TELE</name>
<evidence type="ECO:0000313" key="2">
    <source>
        <dbReference type="Proteomes" id="UP001221898"/>
    </source>
</evidence>
<dbReference type="AlphaFoldDB" id="A0AAD7SPD6"/>
<accession>A0AAD7SPD6</accession>
<organism evidence="1 2">
    <name type="scientific">Aldrovandia affinis</name>
    <dbReference type="NCBI Taxonomy" id="143900"/>
    <lineage>
        <taxon>Eukaryota</taxon>
        <taxon>Metazoa</taxon>
        <taxon>Chordata</taxon>
        <taxon>Craniata</taxon>
        <taxon>Vertebrata</taxon>
        <taxon>Euteleostomi</taxon>
        <taxon>Actinopterygii</taxon>
        <taxon>Neopterygii</taxon>
        <taxon>Teleostei</taxon>
        <taxon>Notacanthiformes</taxon>
        <taxon>Halosauridae</taxon>
        <taxon>Aldrovandia</taxon>
    </lineage>
</organism>
<reference evidence="1" key="1">
    <citation type="journal article" date="2023" name="Science">
        <title>Genome structures resolve the early diversification of teleost fishes.</title>
        <authorList>
            <person name="Parey E."/>
            <person name="Louis A."/>
            <person name="Montfort J."/>
            <person name="Bouchez O."/>
            <person name="Roques C."/>
            <person name="Iampietro C."/>
            <person name="Lluch J."/>
            <person name="Castinel A."/>
            <person name="Donnadieu C."/>
            <person name="Desvignes T."/>
            <person name="Floi Bucao C."/>
            <person name="Jouanno E."/>
            <person name="Wen M."/>
            <person name="Mejri S."/>
            <person name="Dirks R."/>
            <person name="Jansen H."/>
            <person name="Henkel C."/>
            <person name="Chen W.J."/>
            <person name="Zahm M."/>
            <person name="Cabau C."/>
            <person name="Klopp C."/>
            <person name="Thompson A.W."/>
            <person name="Robinson-Rechavi M."/>
            <person name="Braasch I."/>
            <person name="Lecointre G."/>
            <person name="Bobe J."/>
            <person name="Postlethwait J.H."/>
            <person name="Berthelot C."/>
            <person name="Roest Crollius H."/>
            <person name="Guiguen Y."/>
        </authorList>
    </citation>
    <scope>NUCLEOTIDE SEQUENCE</scope>
    <source>
        <strain evidence="1">NC1722</strain>
    </source>
</reference>
<proteinExistence type="predicted"/>
<dbReference type="Proteomes" id="UP001221898">
    <property type="component" value="Unassembled WGS sequence"/>
</dbReference>
<protein>
    <submittedName>
        <fullName evidence="1">Uncharacterized protein</fullName>
    </submittedName>
</protein>
<gene>
    <name evidence="1" type="ORF">AAFF_G00322970</name>
</gene>